<dbReference type="Gene3D" id="1.10.166.10">
    <property type="entry name" value="Tetrahydrodipicolinate-N-succinyltransferase, N-terminal domain"/>
    <property type="match status" value="1"/>
</dbReference>
<evidence type="ECO:0000256" key="1">
    <source>
        <dbReference type="ARBA" id="ARBA00007274"/>
    </source>
</evidence>
<evidence type="ECO:0000313" key="6">
    <source>
        <dbReference type="Proteomes" id="UP000603200"/>
    </source>
</evidence>
<keyword evidence="2" id="KW-0808">Transferase</keyword>
<dbReference type="InterPro" id="IPR023180">
    <property type="entry name" value="THP_succinylTrfase_dom1"/>
</dbReference>
<accession>A0ABQ3ZX80</accession>
<evidence type="ECO:0000256" key="2">
    <source>
        <dbReference type="ARBA" id="ARBA00022679"/>
    </source>
</evidence>
<sequence length="267" mass="28401">MIDELWERRAGLSPADEKATLVVTEALDRLDRGVDRVAGIDPVTDAVVVDERSRRAILLAFRLYALTETHAGPFHFRDRLPLKQRFDGVRLVPGAIARFGAYLAPGSVLMPSFVNVGAYVGAGTMVDTWATVGSCAQIGARVHLSGGVGIGGVLEPEGAVPVVVEDDAFVGSRSIVVEGARVRTGANLGAGTLLTGTTRVVDATTGEDLPRGEAPPWSVCVTAYRQQQFPGGVFGTPCLLVLRRLAPGETPDNLRISELFREHGYAL</sequence>
<dbReference type="SUPFAM" id="SSF51161">
    <property type="entry name" value="Trimeric LpxA-like enzymes"/>
    <property type="match status" value="1"/>
</dbReference>
<dbReference type="CDD" id="cd03350">
    <property type="entry name" value="LbH_THP_succinylT"/>
    <property type="match status" value="1"/>
</dbReference>
<dbReference type="InterPro" id="IPR018357">
    <property type="entry name" value="Hexapep_transf_CS"/>
</dbReference>
<dbReference type="Pfam" id="PF14805">
    <property type="entry name" value="THDPS_N_2"/>
    <property type="match status" value="1"/>
</dbReference>
<comment type="caution">
    <text evidence="5">The sequence shown here is derived from an EMBL/GenBank/DDBJ whole genome shotgun (WGS) entry which is preliminary data.</text>
</comment>
<evidence type="ECO:0000259" key="4">
    <source>
        <dbReference type="Pfam" id="PF14805"/>
    </source>
</evidence>
<keyword evidence="6" id="KW-1185">Reference proteome</keyword>
<dbReference type="Gene3D" id="2.160.10.10">
    <property type="entry name" value="Hexapeptide repeat proteins"/>
    <property type="match status" value="1"/>
</dbReference>
<evidence type="ECO:0000313" key="5">
    <source>
        <dbReference type="EMBL" id="GIE23221.1"/>
    </source>
</evidence>
<protein>
    <submittedName>
        <fullName evidence="5">2,3,4,5-tetrahydropyridine-2,6-dicarboxylate N-succinyltransferase</fullName>
    </submittedName>
</protein>
<dbReference type="RefSeq" id="WP_239159285.1">
    <property type="nucleotide sequence ID" value="NZ_BAAATV010000009.1"/>
</dbReference>
<comment type="similarity">
    <text evidence="1">Belongs to the transferase hexapeptide repeat family.</text>
</comment>
<dbReference type="PROSITE" id="PS00101">
    <property type="entry name" value="HEXAPEP_TRANSFERASES"/>
    <property type="match status" value="1"/>
</dbReference>
<evidence type="ECO:0000256" key="3">
    <source>
        <dbReference type="ARBA" id="ARBA00022737"/>
    </source>
</evidence>
<dbReference type="InterPro" id="IPR037133">
    <property type="entry name" value="THP_succinylTrfase_N_sf"/>
</dbReference>
<dbReference type="InterPro" id="IPR011004">
    <property type="entry name" value="Trimer_LpxA-like_sf"/>
</dbReference>
<organism evidence="5 6">
    <name type="scientific">Winogradskya humida</name>
    <dbReference type="NCBI Taxonomy" id="113566"/>
    <lineage>
        <taxon>Bacteria</taxon>
        <taxon>Bacillati</taxon>
        <taxon>Actinomycetota</taxon>
        <taxon>Actinomycetes</taxon>
        <taxon>Micromonosporales</taxon>
        <taxon>Micromonosporaceae</taxon>
        <taxon>Winogradskya</taxon>
    </lineage>
</organism>
<proteinExistence type="inferred from homology"/>
<keyword evidence="3" id="KW-0677">Repeat</keyword>
<dbReference type="NCBIfam" id="NF008808">
    <property type="entry name" value="PRK11830.1"/>
    <property type="match status" value="1"/>
</dbReference>
<feature type="domain" description="Tetrahydrodipicolinate-N-succinyltransferase chain A" evidence="4">
    <location>
        <begin position="2"/>
        <end position="63"/>
    </location>
</feature>
<name>A0ABQ3ZX80_9ACTN</name>
<dbReference type="EMBL" id="BOMN01000088">
    <property type="protein sequence ID" value="GIE23221.1"/>
    <property type="molecule type" value="Genomic_DNA"/>
</dbReference>
<dbReference type="Proteomes" id="UP000603200">
    <property type="component" value="Unassembled WGS sequence"/>
</dbReference>
<gene>
    <name evidence="5" type="primary">dapD_2</name>
    <name evidence="5" type="ORF">Ahu01nite_063230</name>
</gene>
<reference evidence="5 6" key="1">
    <citation type="submission" date="2021-01" db="EMBL/GenBank/DDBJ databases">
        <title>Whole genome shotgun sequence of Actinoplanes humidus NBRC 14915.</title>
        <authorList>
            <person name="Komaki H."/>
            <person name="Tamura T."/>
        </authorList>
    </citation>
    <scope>NUCLEOTIDE SEQUENCE [LARGE SCALE GENOMIC DNA]</scope>
    <source>
        <strain evidence="5 6">NBRC 14915</strain>
    </source>
</reference>